<accession>A0A7S3BYM1</accession>
<dbReference type="PANTHER" id="PTHR11096">
    <property type="entry name" value="RNA 3' TERMINAL PHOSPHATE CYCLASE"/>
    <property type="match status" value="1"/>
</dbReference>
<keyword evidence="1" id="KW-0732">Signal</keyword>
<name>A0A7S3BYM1_9VIRI</name>
<feature type="domain" description="RNA 3'-terminal phosphate cyclase" evidence="2">
    <location>
        <begin position="36"/>
        <end position="273"/>
    </location>
</feature>
<dbReference type="PROSITE" id="PS01287">
    <property type="entry name" value="RTC"/>
    <property type="match status" value="1"/>
</dbReference>
<dbReference type="GO" id="GO:0005634">
    <property type="term" value="C:nucleus"/>
    <property type="evidence" value="ECO:0007669"/>
    <property type="project" value="TreeGrafter"/>
</dbReference>
<dbReference type="GO" id="GO:0003963">
    <property type="term" value="F:RNA-3'-phosphate cyclase activity"/>
    <property type="evidence" value="ECO:0007669"/>
    <property type="project" value="TreeGrafter"/>
</dbReference>
<evidence type="ECO:0000256" key="1">
    <source>
        <dbReference type="SAM" id="SignalP"/>
    </source>
</evidence>
<dbReference type="GO" id="GO:0006396">
    <property type="term" value="P:RNA processing"/>
    <property type="evidence" value="ECO:0007669"/>
    <property type="project" value="InterPro"/>
</dbReference>
<feature type="chain" id="PRO_5031058699" description="RNA 3'-terminal phosphate cyclase domain-containing protein" evidence="1">
    <location>
        <begin position="18"/>
        <end position="299"/>
    </location>
</feature>
<dbReference type="InterPro" id="IPR000228">
    <property type="entry name" value="RNA3'_term_phos_cyc"/>
</dbReference>
<evidence type="ECO:0000313" key="3">
    <source>
        <dbReference type="EMBL" id="CAE0148942.1"/>
    </source>
</evidence>
<dbReference type="AlphaFoldDB" id="A0A7S3BYM1"/>
<dbReference type="SUPFAM" id="SSF55205">
    <property type="entry name" value="EPT/RTPC-like"/>
    <property type="match status" value="1"/>
</dbReference>
<dbReference type="Gene3D" id="3.65.10.20">
    <property type="entry name" value="RNA 3'-terminal phosphate cyclase domain"/>
    <property type="match status" value="2"/>
</dbReference>
<proteinExistence type="predicted"/>
<dbReference type="InterPro" id="IPR023797">
    <property type="entry name" value="RNA3'_phos_cyclase_dom"/>
</dbReference>
<dbReference type="InterPro" id="IPR013792">
    <property type="entry name" value="RNA3'P_cycl/enolpyr_Trfase_a/b"/>
</dbReference>
<organism evidence="3">
    <name type="scientific">Prasinoderma singulare</name>
    <dbReference type="NCBI Taxonomy" id="676789"/>
    <lineage>
        <taxon>Eukaryota</taxon>
        <taxon>Viridiplantae</taxon>
        <taxon>Prasinodermophyta</taxon>
        <taxon>Prasinodermophyceae</taxon>
        <taxon>Prasinodermales</taxon>
        <taxon>Prasinodermaceae</taxon>
        <taxon>Prasinoderma</taxon>
    </lineage>
</organism>
<sequence>MLAQAVLPVLLFTPCAATEQSSGADGGDAALADGRARREAKLVGGTDAAMAPPVDYMRRVLLPTLRGRFGMDCDAALERRGFFPKGGGVVRLSVAPLAAGAGLEAMRSLPHNTHTAKLEIVAFDAGVASGKGVAAQAVETARDEMVRILGSDCPTFTTRVEAPDAPANRSVSGGGAGVHIRVMTPGSASLGAAGAAEVIELRGGNPVKAAKEAASRAAAVLAAAGGADADEHLTDQLLIFMALAAGRSEMISASAPSLHATTAMDVCKQMLPACAFQTVALGDGRWHITCEGAGVKAAM</sequence>
<reference evidence="3" key="1">
    <citation type="submission" date="2021-01" db="EMBL/GenBank/DDBJ databases">
        <authorList>
            <person name="Corre E."/>
            <person name="Pelletier E."/>
            <person name="Niang G."/>
            <person name="Scheremetjew M."/>
            <person name="Finn R."/>
            <person name="Kale V."/>
            <person name="Holt S."/>
            <person name="Cochrane G."/>
            <person name="Meng A."/>
            <person name="Brown T."/>
            <person name="Cohen L."/>
        </authorList>
    </citation>
    <scope>NUCLEOTIDE SEQUENCE</scope>
    <source>
        <strain evidence="3">RCC927</strain>
    </source>
</reference>
<dbReference type="InterPro" id="IPR037136">
    <property type="entry name" value="RNA3'_phos_cyclase_dom_sf"/>
</dbReference>
<feature type="signal peptide" evidence="1">
    <location>
        <begin position="1"/>
        <end position="17"/>
    </location>
</feature>
<protein>
    <recommendedName>
        <fullName evidence="2">RNA 3'-terminal phosphate cyclase domain-containing protein</fullName>
    </recommendedName>
</protein>
<evidence type="ECO:0000259" key="2">
    <source>
        <dbReference type="Pfam" id="PF01137"/>
    </source>
</evidence>
<dbReference type="EMBL" id="HBHY01018822">
    <property type="protein sequence ID" value="CAE0148942.1"/>
    <property type="molecule type" value="Transcribed_RNA"/>
</dbReference>
<dbReference type="Pfam" id="PF01137">
    <property type="entry name" value="RTC"/>
    <property type="match status" value="1"/>
</dbReference>
<gene>
    <name evidence="3" type="ORF">PSIN1315_LOCUS12066</name>
</gene>
<dbReference type="PANTHER" id="PTHR11096:SF0">
    <property type="entry name" value="RNA 3'-TERMINAL PHOSPHATE CYCLASE"/>
    <property type="match status" value="1"/>
</dbReference>
<dbReference type="InterPro" id="IPR020719">
    <property type="entry name" value="RNA3'_term_phos_cycl-like_CS"/>
</dbReference>